<comment type="caution">
    <text evidence="1">The sequence shown here is derived from an EMBL/GenBank/DDBJ whole genome shotgun (WGS) entry which is preliminary data.</text>
</comment>
<organism evidence="1 2">
    <name type="scientific">Irpex rosettiformis</name>
    <dbReference type="NCBI Taxonomy" id="378272"/>
    <lineage>
        <taxon>Eukaryota</taxon>
        <taxon>Fungi</taxon>
        <taxon>Dikarya</taxon>
        <taxon>Basidiomycota</taxon>
        <taxon>Agaricomycotina</taxon>
        <taxon>Agaricomycetes</taxon>
        <taxon>Polyporales</taxon>
        <taxon>Irpicaceae</taxon>
        <taxon>Irpex</taxon>
    </lineage>
</organism>
<proteinExistence type="predicted"/>
<evidence type="ECO:0000313" key="1">
    <source>
        <dbReference type="EMBL" id="KAI0088560.1"/>
    </source>
</evidence>
<name>A0ACB8U2R1_9APHY</name>
<sequence length="397" mass="45254">MDRSQRIPLLSNELTARIIDFLCHDIGSLKSCSLTCSSFLYPARKYLFYHVHIHIRNCMRFLQFLDTNPSLGVHVRELHIAASNPMEQEETWVDKYLPLLAPNLPNVTHLELKGKVRYKATPFQGFQSVRRLSVIRTEINDLNDFCAFYGMFPLLEVAFFHDIFVYRIQTESVTITAYNPPKALKWTQFNSCRLDPGQYVEWTLKTDMYHHMERIGVCPLQHVGMPPIGSLVAATGPALKHFKLALVGMVGQGGFVEAVRRHFRLDQNTNLQTIEFGSPAQYADLYGSDDIGVSWFPTMLTTIVSTIVEEVVFNLWGGKKDNIDSKKTDESEMTCGSPWDDVVSILSGAPFIGLKKVIFHVTGNRSDAMINLVKERFRRFSDMGILIIDNKEDKDLH</sequence>
<evidence type="ECO:0000313" key="2">
    <source>
        <dbReference type="Proteomes" id="UP001055072"/>
    </source>
</evidence>
<accession>A0ACB8U2R1</accession>
<dbReference type="EMBL" id="MU274913">
    <property type="protein sequence ID" value="KAI0088560.1"/>
    <property type="molecule type" value="Genomic_DNA"/>
</dbReference>
<gene>
    <name evidence="1" type="ORF">BDY19DRAFT_906577</name>
</gene>
<reference evidence="1" key="1">
    <citation type="journal article" date="2021" name="Environ. Microbiol.">
        <title>Gene family expansions and transcriptome signatures uncover fungal adaptations to wood decay.</title>
        <authorList>
            <person name="Hage H."/>
            <person name="Miyauchi S."/>
            <person name="Viragh M."/>
            <person name="Drula E."/>
            <person name="Min B."/>
            <person name="Chaduli D."/>
            <person name="Navarro D."/>
            <person name="Favel A."/>
            <person name="Norest M."/>
            <person name="Lesage-Meessen L."/>
            <person name="Balint B."/>
            <person name="Merenyi Z."/>
            <person name="de Eugenio L."/>
            <person name="Morin E."/>
            <person name="Martinez A.T."/>
            <person name="Baldrian P."/>
            <person name="Stursova M."/>
            <person name="Martinez M.J."/>
            <person name="Novotny C."/>
            <person name="Magnuson J.K."/>
            <person name="Spatafora J.W."/>
            <person name="Maurice S."/>
            <person name="Pangilinan J."/>
            <person name="Andreopoulos W."/>
            <person name="LaButti K."/>
            <person name="Hundley H."/>
            <person name="Na H."/>
            <person name="Kuo A."/>
            <person name="Barry K."/>
            <person name="Lipzen A."/>
            <person name="Henrissat B."/>
            <person name="Riley R."/>
            <person name="Ahrendt S."/>
            <person name="Nagy L.G."/>
            <person name="Grigoriev I.V."/>
            <person name="Martin F."/>
            <person name="Rosso M.N."/>
        </authorList>
    </citation>
    <scope>NUCLEOTIDE SEQUENCE</scope>
    <source>
        <strain evidence="1">CBS 384.51</strain>
    </source>
</reference>
<dbReference type="Proteomes" id="UP001055072">
    <property type="component" value="Unassembled WGS sequence"/>
</dbReference>
<keyword evidence="2" id="KW-1185">Reference proteome</keyword>
<protein>
    <submittedName>
        <fullName evidence="1">Uncharacterized protein</fullName>
    </submittedName>
</protein>